<comment type="caution">
    <text evidence="14">The sequence shown here is derived from an EMBL/GenBank/DDBJ whole genome shotgun (WGS) entry which is preliminary data.</text>
</comment>
<keyword evidence="7 13" id="KW-0808">Transferase</keyword>
<comment type="pathway">
    <text evidence="2 13">Glycolipid biosynthesis; lipid IV(A) biosynthesis; lipid IV(A) from (3R)-3-hydroxytetradecanoyl-[acyl-carrier-protein] and UDP-N-acetyl-alpha-D-glucosamine: step 6/6.</text>
</comment>
<dbReference type="PANTHER" id="PTHR42724">
    <property type="entry name" value="TETRAACYLDISACCHARIDE 4'-KINASE"/>
    <property type="match status" value="1"/>
</dbReference>
<dbReference type="InterPro" id="IPR027417">
    <property type="entry name" value="P-loop_NTPase"/>
</dbReference>
<evidence type="ECO:0000256" key="8">
    <source>
        <dbReference type="ARBA" id="ARBA00022741"/>
    </source>
</evidence>
<keyword evidence="8 13" id="KW-0547">Nucleotide-binding</keyword>
<sequence>MLSPLAALYGRAAASRLDAQPTYRSSLPVICIGNFTAGGGGKTPTALAVVLLLKAMGKRPAFLTRGYGGSAKGVVRVDGQDATEVGDEALLLAAAAPTFVSADRVAGAKAVEDMAIEDTAIEKTGADTIVMDDGFQNPSLAKDLSLIVVDAASGLGNGRVIPAGPLRRPLDVQLARADALLVIGDGNKADSLVAAFDGAGKPVLRAKIVPAPHMDPRWLSVLPAIGFAGIARPSKFFATLKANGARLLASHAFGDHHRFTEKEARRLLDEAEAKSAMLVTTEKDWARLTDGEEDSAVTELKHRSRPFPIVVRFEDEEKAKALLDGAASR</sequence>
<evidence type="ECO:0000256" key="5">
    <source>
        <dbReference type="ARBA" id="ARBA00022516"/>
    </source>
</evidence>
<dbReference type="NCBIfam" id="TIGR00682">
    <property type="entry name" value="lpxK"/>
    <property type="match status" value="1"/>
</dbReference>
<keyword evidence="11 13" id="KW-0443">Lipid metabolism</keyword>
<dbReference type="GO" id="GO:0009244">
    <property type="term" value="P:lipopolysaccharide core region biosynthetic process"/>
    <property type="evidence" value="ECO:0007669"/>
    <property type="project" value="TreeGrafter"/>
</dbReference>
<dbReference type="InterPro" id="IPR003758">
    <property type="entry name" value="LpxK"/>
</dbReference>
<keyword evidence="6 13" id="KW-0441">Lipid A biosynthesis</keyword>
<evidence type="ECO:0000256" key="3">
    <source>
        <dbReference type="ARBA" id="ARBA00012071"/>
    </source>
</evidence>
<dbReference type="GO" id="GO:0005886">
    <property type="term" value="C:plasma membrane"/>
    <property type="evidence" value="ECO:0007669"/>
    <property type="project" value="TreeGrafter"/>
</dbReference>
<dbReference type="GO" id="GO:0009029">
    <property type="term" value="F:lipid-A 4'-kinase activity"/>
    <property type="evidence" value="ECO:0007669"/>
    <property type="project" value="UniProtKB-UniRule"/>
</dbReference>
<dbReference type="SUPFAM" id="SSF52540">
    <property type="entry name" value="P-loop containing nucleoside triphosphate hydrolases"/>
    <property type="match status" value="1"/>
</dbReference>
<evidence type="ECO:0000256" key="11">
    <source>
        <dbReference type="ARBA" id="ARBA00023098"/>
    </source>
</evidence>
<accession>A0A1E3WCI7</accession>
<evidence type="ECO:0000256" key="4">
    <source>
        <dbReference type="ARBA" id="ARBA00016436"/>
    </source>
</evidence>
<keyword evidence="15" id="KW-1185">Reference proteome</keyword>
<dbReference type="GO" id="GO:0009245">
    <property type="term" value="P:lipid A biosynthetic process"/>
    <property type="evidence" value="ECO:0007669"/>
    <property type="project" value="UniProtKB-UniRule"/>
</dbReference>
<evidence type="ECO:0000313" key="14">
    <source>
        <dbReference type="EMBL" id="ODS02777.1"/>
    </source>
</evidence>
<feature type="binding site" evidence="13">
    <location>
        <begin position="36"/>
        <end position="43"/>
    </location>
    <ligand>
        <name>ATP</name>
        <dbReference type="ChEBI" id="CHEBI:30616"/>
    </ligand>
</feature>
<dbReference type="Pfam" id="PF02606">
    <property type="entry name" value="LpxK"/>
    <property type="match status" value="1"/>
</dbReference>
<dbReference type="HAMAP" id="MF_00409">
    <property type="entry name" value="LpxK"/>
    <property type="match status" value="1"/>
</dbReference>
<dbReference type="Proteomes" id="UP000095042">
    <property type="component" value="Unassembled WGS sequence"/>
</dbReference>
<keyword evidence="9 13" id="KW-0418">Kinase</keyword>
<gene>
    <name evidence="13" type="primary">lpxK</name>
    <name evidence="14" type="ORF">AUC71_13510</name>
</gene>
<dbReference type="UniPathway" id="UPA00359">
    <property type="reaction ID" value="UER00482"/>
</dbReference>
<comment type="catalytic activity">
    <reaction evidence="13">
        <text>a lipid A disaccharide + ATP = a lipid IVA + ADP + H(+)</text>
        <dbReference type="Rhea" id="RHEA:67840"/>
        <dbReference type="ChEBI" id="CHEBI:15378"/>
        <dbReference type="ChEBI" id="CHEBI:30616"/>
        <dbReference type="ChEBI" id="CHEBI:176343"/>
        <dbReference type="ChEBI" id="CHEBI:176425"/>
        <dbReference type="ChEBI" id="CHEBI:456216"/>
        <dbReference type="EC" id="2.7.1.130"/>
    </reaction>
</comment>
<evidence type="ECO:0000256" key="2">
    <source>
        <dbReference type="ARBA" id="ARBA00004870"/>
    </source>
</evidence>
<evidence type="ECO:0000256" key="1">
    <source>
        <dbReference type="ARBA" id="ARBA00002274"/>
    </source>
</evidence>
<keyword evidence="5 13" id="KW-0444">Lipid biosynthesis</keyword>
<reference evidence="14 15" key="1">
    <citation type="journal article" date="2016" name="Environ. Microbiol.">
        <title>New Methyloceanibacter diversity from North Sea sediments includes methanotroph containing solely the soluble methane monooxygenase.</title>
        <authorList>
            <person name="Vekeman B."/>
            <person name="Kerckhof F.M."/>
            <person name="Cremers G."/>
            <person name="de Vos P."/>
            <person name="Vandamme P."/>
            <person name="Boon N."/>
            <person name="Op den Camp H.J."/>
            <person name="Heylen K."/>
        </authorList>
    </citation>
    <scope>NUCLEOTIDE SEQUENCE [LARGE SCALE GENOMIC DNA]</scope>
    <source>
        <strain evidence="14 15">R-67177</strain>
    </source>
</reference>
<comment type="function">
    <text evidence="1 13">Transfers the gamma-phosphate of ATP to the 4'-position of a tetraacyldisaccharide 1-phosphate intermediate (termed DS-1-P) to form tetraacyldisaccharide 1,4'-bis-phosphate (lipid IVA).</text>
</comment>
<evidence type="ECO:0000256" key="13">
    <source>
        <dbReference type="HAMAP-Rule" id="MF_00409"/>
    </source>
</evidence>
<dbReference type="PANTHER" id="PTHR42724:SF1">
    <property type="entry name" value="TETRAACYLDISACCHARIDE 4'-KINASE, MITOCHONDRIAL-RELATED"/>
    <property type="match status" value="1"/>
</dbReference>
<evidence type="ECO:0000313" key="15">
    <source>
        <dbReference type="Proteomes" id="UP000095042"/>
    </source>
</evidence>
<evidence type="ECO:0000256" key="10">
    <source>
        <dbReference type="ARBA" id="ARBA00022840"/>
    </source>
</evidence>
<comment type="similarity">
    <text evidence="13">Belongs to the LpxK family.</text>
</comment>
<dbReference type="GO" id="GO:0005524">
    <property type="term" value="F:ATP binding"/>
    <property type="evidence" value="ECO:0007669"/>
    <property type="project" value="UniProtKB-UniRule"/>
</dbReference>
<dbReference type="EMBL" id="LPWD01000234">
    <property type="protein sequence ID" value="ODS02777.1"/>
    <property type="molecule type" value="Genomic_DNA"/>
</dbReference>
<evidence type="ECO:0000256" key="9">
    <source>
        <dbReference type="ARBA" id="ARBA00022777"/>
    </source>
</evidence>
<name>A0A1E3WCI7_9HYPH</name>
<evidence type="ECO:0000256" key="7">
    <source>
        <dbReference type="ARBA" id="ARBA00022679"/>
    </source>
</evidence>
<evidence type="ECO:0000256" key="12">
    <source>
        <dbReference type="ARBA" id="ARBA00029757"/>
    </source>
</evidence>
<evidence type="ECO:0000256" key="6">
    <source>
        <dbReference type="ARBA" id="ARBA00022556"/>
    </source>
</evidence>
<organism evidence="14 15">
    <name type="scientific">Methyloceanibacter marginalis</name>
    <dbReference type="NCBI Taxonomy" id="1774971"/>
    <lineage>
        <taxon>Bacteria</taxon>
        <taxon>Pseudomonadati</taxon>
        <taxon>Pseudomonadota</taxon>
        <taxon>Alphaproteobacteria</taxon>
        <taxon>Hyphomicrobiales</taxon>
        <taxon>Hyphomicrobiaceae</taxon>
        <taxon>Methyloceanibacter</taxon>
    </lineage>
</organism>
<keyword evidence="10 13" id="KW-0067">ATP-binding</keyword>
<protein>
    <recommendedName>
        <fullName evidence="4 13">Tetraacyldisaccharide 4'-kinase</fullName>
        <ecNumber evidence="3 13">2.7.1.130</ecNumber>
    </recommendedName>
    <alternativeName>
        <fullName evidence="12 13">Lipid A 4'-kinase</fullName>
    </alternativeName>
</protein>
<dbReference type="AlphaFoldDB" id="A0A1E3WCI7"/>
<dbReference type="EC" id="2.7.1.130" evidence="3 13"/>
<proteinExistence type="inferred from homology"/>